<name>A0ABW3H7S5_9SPHN</name>
<sequence length="56" mass="6527">MNLLWRLACLLGFHRRDRKRLWQVGSRHHSVCAGCGKQMVRGFSEWRLDEDAAGQS</sequence>
<proteinExistence type="predicted"/>
<reference evidence="2" key="1">
    <citation type="journal article" date="2019" name="Int. J. Syst. Evol. Microbiol.">
        <title>The Global Catalogue of Microorganisms (GCM) 10K type strain sequencing project: providing services to taxonomists for standard genome sequencing and annotation.</title>
        <authorList>
            <consortium name="The Broad Institute Genomics Platform"/>
            <consortium name="The Broad Institute Genome Sequencing Center for Infectious Disease"/>
            <person name="Wu L."/>
            <person name="Ma J."/>
        </authorList>
    </citation>
    <scope>NUCLEOTIDE SEQUENCE [LARGE SCALE GENOMIC DNA]</scope>
    <source>
        <strain evidence="2">CCUG 62982</strain>
    </source>
</reference>
<evidence type="ECO:0000313" key="1">
    <source>
        <dbReference type="EMBL" id="MFD0946735.1"/>
    </source>
</evidence>
<dbReference type="EMBL" id="JBHTJG010000004">
    <property type="protein sequence ID" value="MFD0946735.1"/>
    <property type="molecule type" value="Genomic_DNA"/>
</dbReference>
<gene>
    <name evidence="1" type="ORF">ACFQ1E_10335</name>
</gene>
<accession>A0ABW3H7S5</accession>
<dbReference type="Proteomes" id="UP001596977">
    <property type="component" value="Unassembled WGS sequence"/>
</dbReference>
<protein>
    <submittedName>
        <fullName evidence="1">Uncharacterized protein</fullName>
    </submittedName>
</protein>
<organism evidence="1 2">
    <name type="scientific">Sphingomonas canadensis</name>
    <dbReference type="NCBI Taxonomy" id="1219257"/>
    <lineage>
        <taxon>Bacteria</taxon>
        <taxon>Pseudomonadati</taxon>
        <taxon>Pseudomonadota</taxon>
        <taxon>Alphaproteobacteria</taxon>
        <taxon>Sphingomonadales</taxon>
        <taxon>Sphingomonadaceae</taxon>
        <taxon>Sphingomonas</taxon>
    </lineage>
</organism>
<keyword evidence="2" id="KW-1185">Reference proteome</keyword>
<dbReference type="RefSeq" id="WP_264944176.1">
    <property type="nucleotide sequence ID" value="NZ_JAPDRA010000004.1"/>
</dbReference>
<comment type="caution">
    <text evidence="1">The sequence shown here is derived from an EMBL/GenBank/DDBJ whole genome shotgun (WGS) entry which is preliminary data.</text>
</comment>
<evidence type="ECO:0000313" key="2">
    <source>
        <dbReference type="Proteomes" id="UP001596977"/>
    </source>
</evidence>